<reference evidence="1" key="1">
    <citation type="submission" date="2022-04" db="EMBL/GenBank/DDBJ databases">
        <authorList>
            <person name="Ren T."/>
        </authorList>
    </citation>
    <scope>NUCLEOTIDE SEQUENCE</scope>
    <source>
        <strain evidence="1">F63249</strain>
    </source>
</reference>
<sequence length="277" mass="32460">MKIILTTLFTSFVFFSFSQEFNQAEIFPFRSRDNGKIGYVNNEGEIIIEPKYSSGTYFDNEEYATVSIKNDSIKKFAVIDKNGNYLISFNEGYELISLNNNYEDWILVIKKDKWGYINYEKETIIPLEYEHLGDFYGDLAFAKKDGKYGFINSKNEIIIDFEFDWAFKFGAIQPNGLRYAKVEKNEKLGFINNKGILEVKLLYDFVYQFYKGIAIVKKENKYGCINTNGDIVVPFKYEFIDDNDGEIIKARKKFMSNKEYHYNRQGDFIGTAIKNKR</sequence>
<keyword evidence="2" id="KW-1185">Reference proteome</keyword>
<name>A0ABT0HBI5_9FLAO</name>
<dbReference type="PANTHER" id="PTHR37841:SF1">
    <property type="entry name" value="DUF3298 DOMAIN-CONTAINING PROTEIN"/>
    <property type="match status" value="1"/>
</dbReference>
<dbReference type="RefSeq" id="WP_248413570.1">
    <property type="nucleotide sequence ID" value="NZ_JALPQF010000014.1"/>
</dbReference>
<evidence type="ECO:0000313" key="2">
    <source>
        <dbReference type="Proteomes" id="UP001203687"/>
    </source>
</evidence>
<dbReference type="EMBL" id="JALPQF010000014">
    <property type="protein sequence ID" value="MCK8481723.1"/>
    <property type="molecule type" value="Genomic_DNA"/>
</dbReference>
<accession>A0ABT0HBI5</accession>
<evidence type="ECO:0000313" key="1">
    <source>
        <dbReference type="EMBL" id="MCK8481723.1"/>
    </source>
</evidence>
<dbReference type="InterPro" id="IPR032774">
    <property type="entry name" value="WG_beta_rep"/>
</dbReference>
<dbReference type="Proteomes" id="UP001203687">
    <property type="component" value="Unassembled WGS sequence"/>
</dbReference>
<dbReference type="PANTHER" id="PTHR37841">
    <property type="entry name" value="GLR2918 PROTEIN"/>
    <property type="match status" value="1"/>
</dbReference>
<protein>
    <submittedName>
        <fullName evidence="1">WG repeat-containing protein</fullName>
    </submittedName>
</protein>
<gene>
    <name evidence="1" type="ORF">MUY34_13910</name>
</gene>
<proteinExistence type="predicted"/>
<organism evidence="1 2">
    <name type="scientific">Psychroserpens algicola</name>
    <dbReference type="NCBI Taxonomy" id="1719034"/>
    <lineage>
        <taxon>Bacteria</taxon>
        <taxon>Pseudomonadati</taxon>
        <taxon>Bacteroidota</taxon>
        <taxon>Flavobacteriia</taxon>
        <taxon>Flavobacteriales</taxon>
        <taxon>Flavobacteriaceae</taxon>
        <taxon>Psychroserpens</taxon>
    </lineage>
</organism>
<dbReference type="Pfam" id="PF14903">
    <property type="entry name" value="WG_beta_rep"/>
    <property type="match status" value="3"/>
</dbReference>
<comment type="caution">
    <text evidence="1">The sequence shown here is derived from an EMBL/GenBank/DDBJ whole genome shotgun (WGS) entry which is preliminary data.</text>
</comment>